<feature type="compositionally biased region" description="Polar residues" evidence="1">
    <location>
        <begin position="1"/>
        <end position="15"/>
    </location>
</feature>
<feature type="region of interest" description="Disordered" evidence="1">
    <location>
        <begin position="1"/>
        <end position="260"/>
    </location>
</feature>
<dbReference type="OrthoDB" id="2500073at2759"/>
<reference evidence="2" key="1">
    <citation type="submission" date="2016-06" db="EMBL/GenBank/DDBJ databases">
        <title>Draft Genome sequence of the fungus Inonotus baumii.</title>
        <authorList>
            <person name="Zhu H."/>
            <person name="Lin W."/>
        </authorList>
    </citation>
    <scope>NUCLEOTIDE SEQUENCE</scope>
    <source>
        <strain evidence="2">821</strain>
    </source>
</reference>
<feature type="compositionally biased region" description="Polar residues" evidence="1">
    <location>
        <begin position="52"/>
        <end position="62"/>
    </location>
</feature>
<evidence type="ECO:0000313" key="3">
    <source>
        <dbReference type="Proteomes" id="UP000757232"/>
    </source>
</evidence>
<evidence type="ECO:0000313" key="2">
    <source>
        <dbReference type="EMBL" id="OCB90996.1"/>
    </source>
</evidence>
<feature type="compositionally biased region" description="Basic and acidic residues" evidence="1">
    <location>
        <begin position="222"/>
        <end position="234"/>
    </location>
</feature>
<feature type="compositionally biased region" description="Basic and acidic residues" evidence="1">
    <location>
        <begin position="146"/>
        <end position="184"/>
    </location>
</feature>
<name>A0A9Q5I3R4_SANBA</name>
<accession>A0A9Q5I3R4</accession>
<gene>
    <name evidence="2" type="ORF">A7U60_g1743</name>
</gene>
<evidence type="ECO:0000256" key="1">
    <source>
        <dbReference type="SAM" id="MobiDB-lite"/>
    </source>
</evidence>
<sequence>MASTTHESHTMNTPQPYGGSELGTQGHATSKADIDTSPSPSTHGPGAVAGGTSRTDLASGQNEAKDQGSGIQGGRKDTNGVAEPAEEEGGAARGSGTKAAEGEQAPPKDSGAPEGGYPEQLHAGKLDGLGPEYGKTHRVTLGDRLQGVKEEIKGSVKRDPELKKTGKERMTGELKRKQLEKDSNPDPLQNADDKKDDKNEEQSEPKKTRTETTDEPGLMEHPQAHPTEKGREEQAGSVHPEGTGSLGTQQRAKENTSSGE</sequence>
<comment type="caution">
    <text evidence="2">The sequence shown here is derived from an EMBL/GenBank/DDBJ whole genome shotgun (WGS) entry which is preliminary data.</text>
</comment>
<keyword evidence="3" id="KW-1185">Reference proteome</keyword>
<protein>
    <submittedName>
        <fullName evidence="2">Uncharacterized protein</fullName>
    </submittedName>
</protein>
<dbReference type="AlphaFoldDB" id="A0A9Q5I3R4"/>
<dbReference type="EMBL" id="LNZH02000109">
    <property type="protein sequence ID" value="OCB90996.1"/>
    <property type="molecule type" value="Genomic_DNA"/>
</dbReference>
<feature type="compositionally biased region" description="Basic and acidic residues" evidence="1">
    <location>
        <begin position="191"/>
        <end position="212"/>
    </location>
</feature>
<organism evidence="2 3">
    <name type="scientific">Sanghuangporus baumii</name>
    <name type="common">Phellinus baumii</name>
    <dbReference type="NCBI Taxonomy" id="108892"/>
    <lineage>
        <taxon>Eukaryota</taxon>
        <taxon>Fungi</taxon>
        <taxon>Dikarya</taxon>
        <taxon>Basidiomycota</taxon>
        <taxon>Agaricomycotina</taxon>
        <taxon>Agaricomycetes</taxon>
        <taxon>Hymenochaetales</taxon>
        <taxon>Hymenochaetaceae</taxon>
        <taxon>Sanghuangporus</taxon>
    </lineage>
</organism>
<proteinExistence type="predicted"/>
<feature type="compositionally biased region" description="Polar residues" evidence="1">
    <location>
        <begin position="246"/>
        <end position="260"/>
    </location>
</feature>
<dbReference type="Proteomes" id="UP000757232">
    <property type="component" value="Unassembled WGS sequence"/>
</dbReference>